<dbReference type="Proteomes" id="UP000321436">
    <property type="component" value="Unassembled WGS sequence"/>
</dbReference>
<dbReference type="SUPFAM" id="SSF88688">
    <property type="entry name" value="Families 57/38 glycoside transferase middle domain"/>
    <property type="match status" value="1"/>
</dbReference>
<comment type="similarity">
    <text evidence="1">Belongs to the glycosyl hydrolase 38 family.</text>
</comment>
<dbReference type="InterPro" id="IPR027291">
    <property type="entry name" value="Glyco_hydro_38_N_sf"/>
</dbReference>
<feature type="signal peptide" evidence="5">
    <location>
        <begin position="1"/>
        <end position="21"/>
    </location>
</feature>
<evidence type="ECO:0000256" key="3">
    <source>
        <dbReference type="ARBA" id="ARBA00022801"/>
    </source>
</evidence>
<dbReference type="GO" id="GO:0046872">
    <property type="term" value="F:metal ion binding"/>
    <property type="evidence" value="ECO:0007669"/>
    <property type="project" value="UniProtKB-KW"/>
</dbReference>
<reference evidence="8 9" key="1">
    <citation type="submission" date="2019-07" db="EMBL/GenBank/DDBJ databases">
        <title>Whole genome shotgun sequence of Chitinophaga cymbidii NBRC 109752.</title>
        <authorList>
            <person name="Hosoyama A."/>
            <person name="Uohara A."/>
            <person name="Ohji S."/>
            <person name="Ichikawa N."/>
        </authorList>
    </citation>
    <scope>NUCLEOTIDE SEQUENCE [LARGE SCALE GENOMIC DNA]</scope>
    <source>
        <strain evidence="8 9">NBRC 109752</strain>
    </source>
</reference>
<dbReference type="AlphaFoldDB" id="A0A512REZ6"/>
<dbReference type="Pfam" id="PF07748">
    <property type="entry name" value="Glyco_hydro_38C"/>
    <property type="match status" value="1"/>
</dbReference>
<dbReference type="PANTHER" id="PTHR46017:SF1">
    <property type="entry name" value="ALPHA-MANNOSIDASE 2C1"/>
    <property type="match status" value="1"/>
</dbReference>
<evidence type="ECO:0000259" key="7">
    <source>
        <dbReference type="Pfam" id="PF07748"/>
    </source>
</evidence>
<evidence type="ECO:0000256" key="2">
    <source>
        <dbReference type="ARBA" id="ARBA00022723"/>
    </source>
</evidence>
<dbReference type="GO" id="GO:0004559">
    <property type="term" value="F:alpha-mannosidase activity"/>
    <property type="evidence" value="ECO:0007669"/>
    <property type="project" value="InterPro"/>
</dbReference>
<evidence type="ECO:0000256" key="4">
    <source>
        <dbReference type="ARBA" id="ARBA00023295"/>
    </source>
</evidence>
<dbReference type="RefSeq" id="WP_146857760.1">
    <property type="nucleotide sequence ID" value="NZ_BKAU01000001.1"/>
</dbReference>
<dbReference type="InterPro" id="IPR011013">
    <property type="entry name" value="Gal_mutarotase_sf_dom"/>
</dbReference>
<feature type="chain" id="PRO_5022083094" evidence="5">
    <location>
        <begin position="22"/>
        <end position="859"/>
    </location>
</feature>
<sequence length="859" mass="97280">MKLKRICLAVLLTAAAQEAFAQQHYFIDGYHGGVYGHYPAGYTQFMTSRLQANHYWKVNLEIEPETWDAVRTREPEAYTVFKKIFADQSDAGRIEYVNPAYGQSYLYTGSGESMIRQFSYGIQKVKEHFPEAVFTTYSSEEPCFTSALPQVLLSFGFKYASLKNPNTCWGGYTSAFGGELVRWQGPDGSRILTVPRYISEALVKNSTWQTTAWDNGKEYISSALAAGIKNPIGMCLQDAGWRNGPWLKQRARYETWRNYIGHIADKQQASLWKFSQEDVRVSLVWGAQVLQRIAQQVRAAEDRLTVAEKYAAITALYDGAAWPQQALDTAWKSLLLAQHHDCWIVPYNGRKGDTWIDKVERWTDMTIKVSDSILHQQALHEKSDQPETYIRVVNTAARPREESKQPETYIRVVNTTAHPREEWVTLDAQASTAEGGSHLQLTVRSSKGRKMETFATTNGKITFKASVPAMGFSVYRLQKTTAPVSRRHHNGRYRLETDLYRMEIDPARGGAITSLIAKKLGNKEMVDVKNARSFNELRGYFYNESAWRSSTDTAAEVRIIENSKVRVTAEIKGFIAGHPFTQHITLANGQRRIDMQVKIDWQGNPGIGAYSQAEGYKAEAYQKAFYNDSFKLQVLFPLDLPQQQLSKDAPYDVTESRLNNTFFNSWDSIKHNIILHWADVTGGGAGMALFTDHTTSYVHGKDYPLGLTLQYGGRALWGRNYDITGPTDVKYAIIPHRGKWDEGGISQEETRWCEPLQVIPVSGGKDFSLLSLQDERWQISALLMDGNDLLIRFYNAAGDDREKEIVFNGKATQAMLEQLNGETLQTLQQRNIAGKTAVRLSMPRFGIRTIRLKNVTVNH</sequence>
<dbReference type="InterPro" id="IPR011682">
    <property type="entry name" value="Glyco_hydro_38_C"/>
</dbReference>
<proteinExistence type="inferred from homology"/>
<dbReference type="SUPFAM" id="SSF74650">
    <property type="entry name" value="Galactose mutarotase-like"/>
    <property type="match status" value="1"/>
</dbReference>
<dbReference type="Pfam" id="PF01074">
    <property type="entry name" value="Glyco_hydro_38N"/>
    <property type="match status" value="1"/>
</dbReference>
<gene>
    <name evidence="8" type="ORF">CCY01nite_05390</name>
</gene>
<dbReference type="InterPro" id="IPR028995">
    <property type="entry name" value="Glyco_hydro_57/38_cen_sf"/>
</dbReference>
<feature type="domain" description="Glycoside hydrolase family 38 N-terminal" evidence="6">
    <location>
        <begin position="79"/>
        <end position="200"/>
    </location>
</feature>
<evidence type="ECO:0000256" key="5">
    <source>
        <dbReference type="SAM" id="SignalP"/>
    </source>
</evidence>
<dbReference type="Gene3D" id="3.20.110.10">
    <property type="entry name" value="Glycoside hydrolase 38, N terminal domain"/>
    <property type="match status" value="1"/>
</dbReference>
<dbReference type="InterPro" id="IPR037094">
    <property type="entry name" value="Glyco_hydro_38_cen_sf"/>
</dbReference>
<name>A0A512REZ6_9BACT</name>
<evidence type="ECO:0000259" key="6">
    <source>
        <dbReference type="Pfam" id="PF01074"/>
    </source>
</evidence>
<dbReference type="Gene3D" id="2.70.98.30">
    <property type="entry name" value="Golgi alpha-mannosidase II, domain 4"/>
    <property type="match status" value="1"/>
</dbReference>
<dbReference type="EMBL" id="BKAU01000001">
    <property type="protein sequence ID" value="GEP94279.1"/>
    <property type="molecule type" value="Genomic_DNA"/>
</dbReference>
<protein>
    <submittedName>
        <fullName evidence="8">Alpha-mannosidase</fullName>
    </submittedName>
</protein>
<dbReference type="OrthoDB" id="9772207at2"/>
<keyword evidence="3" id="KW-0378">Hydrolase</keyword>
<accession>A0A512REZ6</accession>
<evidence type="ECO:0000313" key="8">
    <source>
        <dbReference type="EMBL" id="GEP94279.1"/>
    </source>
</evidence>
<dbReference type="PANTHER" id="PTHR46017">
    <property type="entry name" value="ALPHA-MANNOSIDASE 2C1"/>
    <property type="match status" value="1"/>
</dbReference>
<keyword evidence="9" id="KW-1185">Reference proteome</keyword>
<dbReference type="InterPro" id="IPR011330">
    <property type="entry name" value="Glyco_hydro/deAcase_b/a-brl"/>
</dbReference>
<keyword evidence="2" id="KW-0479">Metal-binding</keyword>
<dbReference type="GO" id="GO:0030246">
    <property type="term" value="F:carbohydrate binding"/>
    <property type="evidence" value="ECO:0007669"/>
    <property type="project" value="InterPro"/>
</dbReference>
<dbReference type="Gene3D" id="1.20.1270.50">
    <property type="entry name" value="Glycoside hydrolase family 38, central domain"/>
    <property type="match status" value="1"/>
</dbReference>
<comment type="caution">
    <text evidence="8">The sequence shown here is derived from an EMBL/GenBank/DDBJ whole genome shotgun (WGS) entry which is preliminary data.</text>
</comment>
<keyword evidence="5" id="KW-0732">Signal</keyword>
<evidence type="ECO:0000313" key="9">
    <source>
        <dbReference type="Proteomes" id="UP000321436"/>
    </source>
</evidence>
<feature type="domain" description="Glycosyl hydrolase family 38 C-terminal" evidence="7">
    <location>
        <begin position="495"/>
        <end position="708"/>
    </location>
</feature>
<keyword evidence="4" id="KW-0326">Glycosidase</keyword>
<dbReference type="SUPFAM" id="SSF88713">
    <property type="entry name" value="Glycoside hydrolase/deacetylase"/>
    <property type="match status" value="1"/>
</dbReference>
<evidence type="ECO:0000256" key="1">
    <source>
        <dbReference type="ARBA" id="ARBA00009792"/>
    </source>
</evidence>
<dbReference type="GO" id="GO:0006013">
    <property type="term" value="P:mannose metabolic process"/>
    <property type="evidence" value="ECO:0007669"/>
    <property type="project" value="InterPro"/>
</dbReference>
<dbReference type="GO" id="GO:0009313">
    <property type="term" value="P:oligosaccharide catabolic process"/>
    <property type="evidence" value="ECO:0007669"/>
    <property type="project" value="TreeGrafter"/>
</dbReference>
<dbReference type="InterPro" id="IPR000602">
    <property type="entry name" value="Glyco_hydro_38_N"/>
</dbReference>
<organism evidence="8 9">
    <name type="scientific">Chitinophaga cymbidii</name>
    <dbReference type="NCBI Taxonomy" id="1096750"/>
    <lineage>
        <taxon>Bacteria</taxon>
        <taxon>Pseudomonadati</taxon>
        <taxon>Bacteroidota</taxon>
        <taxon>Chitinophagia</taxon>
        <taxon>Chitinophagales</taxon>
        <taxon>Chitinophagaceae</taxon>
        <taxon>Chitinophaga</taxon>
    </lineage>
</organism>